<evidence type="ECO:0000313" key="3">
    <source>
        <dbReference type="EMBL" id="MFD2918174.1"/>
    </source>
</evidence>
<accession>A0ABW5ZYR5</accession>
<gene>
    <name evidence="3" type="ORF">ACFS6H_00555</name>
</gene>
<dbReference type="InterPro" id="IPR050764">
    <property type="entry name" value="CbbQ/NirQ/NorQ/GpvN"/>
</dbReference>
<dbReference type="EMBL" id="JBHUOZ010000001">
    <property type="protein sequence ID" value="MFD2918174.1"/>
    <property type="molecule type" value="Genomic_DNA"/>
</dbReference>
<dbReference type="PANTHER" id="PTHR42759">
    <property type="entry name" value="MOXR FAMILY PROTEIN"/>
    <property type="match status" value="1"/>
</dbReference>
<organism evidence="3 4">
    <name type="scientific">Terrimonas rubra</name>
    <dbReference type="NCBI Taxonomy" id="1035890"/>
    <lineage>
        <taxon>Bacteria</taxon>
        <taxon>Pseudomonadati</taxon>
        <taxon>Bacteroidota</taxon>
        <taxon>Chitinophagia</taxon>
        <taxon>Chitinophagales</taxon>
        <taxon>Chitinophagaceae</taxon>
        <taxon>Terrimonas</taxon>
    </lineage>
</organism>
<comment type="caution">
    <text evidence="3">The sequence shown here is derived from an EMBL/GenBank/DDBJ whole genome shotgun (WGS) entry which is preliminary data.</text>
</comment>
<dbReference type="Gene3D" id="1.10.8.80">
    <property type="entry name" value="Magnesium chelatase subunit I, C-Terminal domain"/>
    <property type="match status" value="1"/>
</dbReference>
<dbReference type="PIRSF" id="PIRSF002849">
    <property type="entry name" value="AAA_ATPase_chaperone_MoxR_prd"/>
    <property type="match status" value="1"/>
</dbReference>
<dbReference type="InterPro" id="IPR011703">
    <property type="entry name" value="ATPase_AAA-3"/>
</dbReference>
<dbReference type="SUPFAM" id="SSF52540">
    <property type="entry name" value="P-loop containing nucleoside triphosphate hydrolases"/>
    <property type="match status" value="1"/>
</dbReference>
<protein>
    <submittedName>
        <fullName evidence="3">AAA family ATPase</fullName>
    </submittedName>
</protein>
<proteinExistence type="predicted"/>
<dbReference type="Gene3D" id="3.40.50.300">
    <property type="entry name" value="P-loop containing nucleotide triphosphate hydrolases"/>
    <property type="match status" value="1"/>
</dbReference>
<reference evidence="4" key="1">
    <citation type="journal article" date="2019" name="Int. J. Syst. Evol. Microbiol.">
        <title>The Global Catalogue of Microorganisms (GCM) 10K type strain sequencing project: providing services to taxonomists for standard genome sequencing and annotation.</title>
        <authorList>
            <consortium name="The Broad Institute Genomics Platform"/>
            <consortium name="The Broad Institute Genome Sequencing Center for Infectious Disease"/>
            <person name="Wu L."/>
            <person name="Ma J."/>
        </authorList>
    </citation>
    <scope>NUCLEOTIDE SEQUENCE [LARGE SCALE GENOMIC DNA]</scope>
    <source>
        <strain evidence="4">KCTC 23299</strain>
    </source>
</reference>
<dbReference type="Proteomes" id="UP001597511">
    <property type="component" value="Unassembled WGS sequence"/>
</dbReference>
<dbReference type="Pfam" id="PF07726">
    <property type="entry name" value="AAA_3"/>
    <property type="match status" value="1"/>
</dbReference>
<feature type="domain" description="ATPase AAA-3" evidence="1">
    <location>
        <begin position="52"/>
        <end position="182"/>
    </location>
</feature>
<dbReference type="InterPro" id="IPR041628">
    <property type="entry name" value="ChlI/MoxR_AAA_lid"/>
</dbReference>
<dbReference type="InterPro" id="IPR027417">
    <property type="entry name" value="P-loop_NTPase"/>
</dbReference>
<dbReference type="PANTHER" id="PTHR42759:SF1">
    <property type="entry name" value="MAGNESIUM-CHELATASE SUBUNIT CHLD"/>
    <property type="match status" value="1"/>
</dbReference>
<evidence type="ECO:0000259" key="1">
    <source>
        <dbReference type="Pfam" id="PF07726"/>
    </source>
</evidence>
<dbReference type="Pfam" id="PF17863">
    <property type="entry name" value="AAA_lid_2"/>
    <property type="match status" value="1"/>
</dbReference>
<name>A0ABW5ZYR5_9BACT</name>
<keyword evidence="4" id="KW-1185">Reference proteome</keyword>
<dbReference type="RefSeq" id="WP_386093826.1">
    <property type="nucleotide sequence ID" value="NZ_JBHUOZ010000001.1"/>
</dbReference>
<evidence type="ECO:0000259" key="2">
    <source>
        <dbReference type="Pfam" id="PF17863"/>
    </source>
</evidence>
<evidence type="ECO:0000313" key="4">
    <source>
        <dbReference type="Proteomes" id="UP001597511"/>
    </source>
</evidence>
<sequence>MLKTAEDIRVLNERITQAGSFIDKLRSEVAHVIVGQSYMLDRLLIGLLSNGHVLLEGVPGLAKTLTIKSLSQAVDAHFSRIQFTPDLLPADVLGTLIYNQQRNEFIVRKGPIFANFILADEINRAPAKVQSALLEAMQERQVTIGDSTYKLDEPFLVLATQNPLEQEGTYPLPEAQVDRFIMKVIVGYPQMHEEQLILRQNVSGTRPPAVNKVVSIQEVVAAKELVREIYLDEKIEKYILDIVFATRNPEAYQLQSLSPLISYGASPRGSINLALAAKAQAFLNKRGFVIPEDVRSIANDVLRHRIGLTYEAEAENMSVENIIDDILKQINVP</sequence>
<feature type="domain" description="ChlI/MoxR AAA lid" evidence="2">
    <location>
        <begin position="259"/>
        <end position="326"/>
    </location>
</feature>